<protein>
    <submittedName>
        <fullName evidence="1">Uncharacterized protein</fullName>
    </submittedName>
</protein>
<gene>
    <name evidence="1" type="ORF">LPH55_05200</name>
</gene>
<evidence type="ECO:0000313" key="2">
    <source>
        <dbReference type="Proteomes" id="UP001430701"/>
    </source>
</evidence>
<proteinExistence type="predicted"/>
<dbReference type="EMBL" id="JAJPPU010000002">
    <property type="protein sequence ID" value="MCD8472877.1"/>
    <property type="molecule type" value="Genomic_DNA"/>
</dbReference>
<reference evidence="1" key="1">
    <citation type="submission" date="2021-11" db="EMBL/GenBank/DDBJ databases">
        <title>Genome sequence of Xylella taiwanensis PLS432.</title>
        <authorList>
            <person name="Weng L.-W."/>
            <person name="Su C.-C."/>
            <person name="Tsai C.-W."/>
            <person name="Kuo C.-H."/>
        </authorList>
    </citation>
    <scope>NUCLEOTIDE SEQUENCE</scope>
    <source>
        <strain evidence="1">PLS432</strain>
    </source>
</reference>
<comment type="caution">
    <text evidence="1">The sequence shown here is derived from an EMBL/GenBank/DDBJ whole genome shotgun (WGS) entry which is preliminary data.</text>
</comment>
<accession>A0ABS8TWE7</accession>
<keyword evidence="2" id="KW-1185">Reference proteome</keyword>
<name>A0ABS8TWE7_9GAMM</name>
<dbReference type="Proteomes" id="UP001430701">
    <property type="component" value="Unassembled WGS sequence"/>
</dbReference>
<evidence type="ECO:0000313" key="1">
    <source>
        <dbReference type="EMBL" id="MCD8472877.1"/>
    </source>
</evidence>
<organism evidence="1 2">
    <name type="scientific">Xylella taiwanensis</name>
    <dbReference type="NCBI Taxonomy" id="1444770"/>
    <lineage>
        <taxon>Bacteria</taxon>
        <taxon>Pseudomonadati</taxon>
        <taxon>Pseudomonadota</taxon>
        <taxon>Gammaproteobacteria</taxon>
        <taxon>Lysobacterales</taxon>
        <taxon>Lysobacteraceae</taxon>
        <taxon>Xylella</taxon>
    </lineage>
</organism>
<dbReference type="RefSeq" id="WP_038271825.1">
    <property type="nucleotide sequence ID" value="NZ_CP087678.1"/>
</dbReference>
<sequence length="72" mass="7962">MPDATGPPSDSILGRCDPVGQTLAHSAKVQRLDDLLRYFERIRLGSLAKVQSLVLGAEVSIQTRLRRMTGLW</sequence>